<dbReference type="CDD" id="cd00167">
    <property type="entry name" value="SANT"/>
    <property type="match status" value="1"/>
</dbReference>
<dbReference type="Proteomes" id="UP001296104">
    <property type="component" value="Unassembled WGS sequence"/>
</dbReference>
<dbReference type="PANTHER" id="PTHR45614">
    <property type="entry name" value="MYB PROTEIN-RELATED"/>
    <property type="match status" value="1"/>
</dbReference>
<comment type="caution">
    <text evidence="2">The sequence shown here is derived from an EMBL/GenBank/DDBJ whole genome shotgun (WGS) entry which is preliminary data.</text>
</comment>
<dbReference type="InterPro" id="IPR009057">
    <property type="entry name" value="Homeodomain-like_sf"/>
</dbReference>
<dbReference type="EMBL" id="CAVMBE010000002">
    <property type="protein sequence ID" value="CAK3783203.1"/>
    <property type="molecule type" value="Genomic_DNA"/>
</dbReference>
<organism evidence="2 3">
    <name type="scientific">Lecanosticta acicola</name>
    <dbReference type="NCBI Taxonomy" id="111012"/>
    <lineage>
        <taxon>Eukaryota</taxon>
        <taxon>Fungi</taxon>
        <taxon>Dikarya</taxon>
        <taxon>Ascomycota</taxon>
        <taxon>Pezizomycotina</taxon>
        <taxon>Dothideomycetes</taxon>
        <taxon>Dothideomycetidae</taxon>
        <taxon>Mycosphaerellales</taxon>
        <taxon>Mycosphaerellaceae</taxon>
        <taxon>Lecanosticta</taxon>
    </lineage>
</organism>
<dbReference type="PROSITE" id="PS50090">
    <property type="entry name" value="MYB_LIKE"/>
    <property type="match status" value="2"/>
</dbReference>
<dbReference type="Gene3D" id="1.10.10.60">
    <property type="entry name" value="Homeodomain-like"/>
    <property type="match status" value="2"/>
</dbReference>
<dbReference type="GO" id="GO:0000978">
    <property type="term" value="F:RNA polymerase II cis-regulatory region sequence-specific DNA binding"/>
    <property type="evidence" value="ECO:0007669"/>
    <property type="project" value="TreeGrafter"/>
</dbReference>
<dbReference type="SMART" id="SM00717">
    <property type="entry name" value="SANT"/>
    <property type="match status" value="2"/>
</dbReference>
<proteinExistence type="predicted"/>
<name>A0AAI8W1I3_9PEZI</name>
<feature type="domain" description="Myb-like" evidence="1">
    <location>
        <begin position="164"/>
        <end position="209"/>
    </location>
</feature>
<protein>
    <submittedName>
        <fullName evidence="2">Myb-like DNA-binding BAS1</fullName>
    </submittedName>
</protein>
<dbReference type="InterPro" id="IPR001005">
    <property type="entry name" value="SANT/Myb"/>
</dbReference>
<evidence type="ECO:0000313" key="3">
    <source>
        <dbReference type="Proteomes" id="UP001296104"/>
    </source>
</evidence>
<evidence type="ECO:0000313" key="2">
    <source>
        <dbReference type="EMBL" id="CAK3783203.1"/>
    </source>
</evidence>
<accession>A0AAI8W1I3</accession>
<dbReference type="Pfam" id="PF13921">
    <property type="entry name" value="Myb_DNA-bind_6"/>
    <property type="match status" value="2"/>
</dbReference>
<reference evidence="2" key="1">
    <citation type="submission" date="2023-11" db="EMBL/GenBank/DDBJ databases">
        <authorList>
            <person name="Alioto T."/>
            <person name="Alioto T."/>
            <person name="Gomez Garrido J."/>
        </authorList>
    </citation>
    <scope>NUCLEOTIDE SEQUENCE</scope>
</reference>
<dbReference type="AlphaFoldDB" id="A0AAI8W1I3"/>
<keyword evidence="3" id="KW-1185">Reference proteome</keyword>
<dbReference type="SUPFAM" id="SSF46689">
    <property type="entry name" value="Homeodomain-like"/>
    <property type="match status" value="1"/>
</dbReference>
<dbReference type="InterPro" id="IPR050560">
    <property type="entry name" value="MYB_TF"/>
</dbReference>
<dbReference type="GO" id="GO:0000981">
    <property type="term" value="F:DNA-binding transcription factor activity, RNA polymerase II-specific"/>
    <property type="evidence" value="ECO:0007669"/>
    <property type="project" value="TreeGrafter"/>
</dbReference>
<feature type="domain" description="Myb-like" evidence="1">
    <location>
        <begin position="104"/>
        <end position="149"/>
    </location>
</feature>
<gene>
    <name evidence="2" type="ORF">LECACI_7A000599</name>
</gene>
<dbReference type="PANTHER" id="PTHR45614:SF253">
    <property type="entry name" value="CHROMOSOME UNDETERMINED SCAFFOLD_38, WHOLE GENOME SHOTGUN SEQUENCE"/>
    <property type="match status" value="1"/>
</dbReference>
<keyword evidence="2" id="KW-0238">DNA-binding</keyword>
<evidence type="ECO:0000259" key="1">
    <source>
        <dbReference type="PROSITE" id="PS50090"/>
    </source>
</evidence>
<dbReference type="GO" id="GO:0005634">
    <property type="term" value="C:nucleus"/>
    <property type="evidence" value="ECO:0007669"/>
    <property type="project" value="TreeGrafter"/>
</dbReference>
<sequence length="213" mass="25160">MRNRFTKADDEIIMKLRNQGFSWAEIDSQLGLPKTSARGRIWRLARRQQDPEAMRLSTPYKGLTSSQKCLILKLRARKLSLGAIASKLQKPFEAIRTVVNDLPNFRTPRKKWSDAEEQALKRYREEFGLTWREIGQLLGRSAAGCAVRYCSKRQQDPRTTLVPKSRFLEEEDEDLLKLKREFRLQWSEVHAYMPHRSLSSLQMRYYHHLQKRP</sequence>